<evidence type="ECO:0000256" key="12">
    <source>
        <dbReference type="NCBIfam" id="TIGR01064"/>
    </source>
</evidence>
<accession>A0A842HIB3</accession>
<dbReference type="AlphaFoldDB" id="A0A842HIB3"/>
<dbReference type="InterPro" id="IPR001697">
    <property type="entry name" value="Pyr_Knase"/>
</dbReference>
<dbReference type="GO" id="GO:0005524">
    <property type="term" value="F:ATP binding"/>
    <property type="evidence" value="ECO:0007669"/>
    <property type="project" value="UniProtKB-KW"/>
</dbReference>
<sequence length="477" mass="54028">MYFDYRHTKIIFTLGPATESEEMLREMIVTGGVDVCRLNMAHASHEWTEMVIKRVRKVCAEVNRHVAIMMDVKGPEIRTGDLPEPIDLEEGEVFDFLVNGDRSGLEEGIRGVTVNYPRLHRDVHEGDTLLVDSGLVRMRIEEIMDDRIRCKVIIPGPMGNRRHINLPGVKVNLPALTEKDKADIEVGLRHNIEFFALSFVREANDLDILRRHLKSHDSEARIIAKIEDQSAISNLDEIITAADALMVARGDLGIECPYEELPLIQRRAVKACIQKKKPVIIATHMLESMIEQPIPTRAEVTDIANAVFEKADCVMLSGETTTGKYPVECARVMNRIARQVERSRETKDYENIPLNKPKAKMLRAAVHLAQDMNKAGIVVFTRSGYLPQILSALRPTRVPIFAFTDQELVFKQMLLMWGVEPFLIDFAEDSETTIKAAFARLYSGRIEWASPGDWMVVITNVLVGEHIIDSIQLRQIE</sequence>
<feature type="domain" description="Pyruvate kinase C-terminal" evidence="15">
    <location>
        <begin position="361"/>
        <end position="464"/>
    </location>
</feature>
<evidence type="ECO:0000256" key="11">
    <source>
        <dbReference type="ARBA" id="ARBA00023317"/>
    </source>
</evidence>
<dbReference type="RefSeq" id="WP_185677164.1">
    <property type="nucleotide sequence ID" value="NZ_JACHVB010000063.1"/>
</dbReference>
<organism evidence="16 17">
    <name type="scientific">Ruficoccus amylovorans</name>
    <dbReference type="NCBI Taxonomy" id="1804625"/>
    <lineage>
        <taxon>Bacteria</taxon>
        <taxon>Pseudomonadati</taxon>
        <taxon>Verrucomicrobiota</taxon>
        <taxon>Opitutia</taxon>
        <taxon>Puniceicoccales</taxon>
        <taxon>Cerasicoccaceae</taxon>
        <taxon>Ruficoccus</taxon>
    </lineage>
</organism>
<dbReference type="FunFam" id="2.40.33.10:FF:000001">
    <property type="entry name" value="Pyruvate kinase"/>
    <property type="match status" value="1"/>
</dbReference>
<evidence type="ECO:0000256" key="10">
    <source>
        <dbReference type="ARBA" id="ARBA00023152"/>
    </source>
</evidence>
<dbReference type="SUPFAM" id="SSF51621">
    <property type="entry name" value="Phosphoenolpyruvate/pyruvate domain"/>
    <property type="match status" value="1"/>
</dbReference>
<dbReference type="GO" id="GO:0030955">
    <property type="term" value="F:potassium ion binding"/>
    <property type="evidence" value="ECO:0007669"/>
    <property type="project" value="UniProtKB-UniRule"/>
</dbReference>
<dbReference type="NCBIfam" id="NF004491">
    <property type="entry name" value="PRK05826.1"/>
    <property type="match status" value="1"/>
</dbReference>
<dbReference type="UniPathway" id="UPA00109">
    <property type="reaction ID" value="UER00188"/>
</dbReference>
<evidence type="ECO:0000256" key="13">
    <source>
        <dbReference type="RuleBase" id="RU000504"/>
    </source>
</evidence>
<evidence type="ECO:0000256" key="6">
    <source>
        <dbReference type="ARBA" id="ARBA00022741"/>
    </source>
</evidence>
<keyword evidence="4 13" id="KW-0808">Transferase</keyword>
<dbReference type="Pfam" id="PF00224">
    <property type="entry name" value="PK"/>
    <property type="match status" value="1"/>
</dbReference>
<dbReference type="Proteomes" id="UP000546464">
    <property type="component" value="Unassembled WGS sequence"/>
</dbReference>
<evidence type="ECO:0000256" key="7">
    <source>
        <dbReference type="ARBA" id="ARBA00022777"/>
    </source>
</evidence>
<evidence type="ECO:0000313" key="16">
    <source>
        <dbReference type="EMBL" id="MBC2596253.1"/>
    </source>
</evidence>
<comment type="caution">
    <text evidence="16">The sequence shown here is derived from an EMBL/GenBank/DDBJ whole genome shotgun (WGS) entry which is preliminary data.</text>
</comment>
<name>A0A842HIB3_9BACT</name>
<dbReference type="InterPro" id="IPR015793">
    <property type="entry name" value="Pyrv_Knase_brl"/>
</dbReference>
<dbReference type="SUPFAM" id="SSF52935">
    <property type="entry name" value="PK C-terminal domain-like"/>
    <property type="match status" value="1"/>
</dbReference>
<comment type="catalytic activity">
    <reaction evidence="13">
        <text>pyruvate + ATP = phosphoenolpyruvate + ADP + H(+)</text>
        <dbReference type="Rhea" id="RHEA:18157"/>
        <dbReference type="ChEBI" id="CHEBI:15361"/>
        <dbReference type="ChEBI" id="CHEBI:15378"/>
        <dbReference type="ChEBI" id="CHEBI:30616"/>
        <dbReference type="ChEBI" id="CHEBI:58702"/>
        <dbReference type="ChEBI" id="CHEBI:456216"/>
        <dbReference type="EC" id="2.7.1.40"/>
    </reaction>
</comment>
<dbReference type="SUPFAM" id="SSF50800">
    <property type="entry name" value="PK beta-barrel domain-like"/>
    <property type="match status" value="1"/>
</dbReference>
<evidence type="ECO:0000256" key="5">
    <source>
        <dbReference type="ARBA" id="ARBA00022723"/>
    </source>
</evidence>
<evidence type="ECO:0000256" key="9">
    <source>
        <dbReference type="ARBA" id="ARBA00022842"/>
    </source>
</evidence>
<dbReference type="PRINTS" id="PR01050">
    <property type="entry name" value="PYRUVTKNASE"/>
</dbReference>
<keyword evidence="10 13" id="KW-0324">Glycolysis</keyword>
<protein>
    <recommendedName>
        <fullName evidence="3 12">Pyruvate kinase</fullName>
        <ecNumber evidence="3 12">2.7.1.40</ecNumber>
    </recommendedName>
</protein>
<dbReference type="GO" id="GO:0000287">
    <property type="term" value="F:magnesium ion binding"/>
    <property type="evidence" value="ECO:0007669"/>
    <property type="project" value="UniProtKB-UniRule"/>
</dbReference>
<dbReference type="Pfam" id="PF02887">
    <property type="entry name" value="PK_C"/>
    <property type="match status" value="1"/>
</dbReference>
<keyword evidence="6" id="KW-0547">Nucleotide-binding</keyword>
<evidence type="ECO:0000256" key="2">
    <source>
        <dbReference type="ARBA" id="ARBA00008663"/>
    </source>
</evidence>
<keyword evidence="9 13" id="KW-0460">Magnesium</keyword>
<dbReference type="GO" id="GO:0004743">
    <property type="term" value="F:pyruvate kinase activity"/>
    <property type="evidence" value="ECO:0007669"/>
    <property type="project" value="UniProtKB-UniRule"/>
</dbReference>
<comment type="pathway">
    <text evidence="1 13">Carbohydrate degradation; glycolysis; pyruvate from D-glyceraldehyde 3-phosphate: step 5/5.</text>
</comment>
<evidence type="ECO:0000313" key="17">
    <source>
        <dbReference type="Proteomes" id="UP000546464"/>
    </source>
</evidence>
<keyword evidence="5" id="KW-0479">Metal-binding</keyword>
<dbReference type="EMBL" id="JACHVB010000063">
    <property type="protein sequence ID" value="MBC2596253.1"/>
    <property type="molecule type" value="Genomic_DNA"/>
</dbReference>
<keyword evidence="11 16" id="KW-0670">Pyruvate</keyword>
<evidence type="ECO:0000259" key="15">
    <source>
        <dbReference type="Pfam" id="PF02887"/>
    </source>
</evidence>
<evidence type="ECO:0000256" key="4">
    <source>
        <dbReference type="ARBA" id="ARBA00022679"/>
    </source>
</evidence>
<evidence type="ECO:0000256" key="8">
    <source>
        <dbReference type="ARBA" id="ARBA00022840"/>
    </source>
</evidence>
<dbReference type="Gene3D" id="3.40.1380.20">
    <property type="entry name" value="Pyruvate kinase, C-terminal domain"/>
    <property type="match status" value="1"/>
</dbReference>
<feature type="domain" description="Pyruvate kinase barrel" evidence="14">
    <location>
        <begin position="6"/>
        <end position="329"/>
    </location>
</feature>
<dbReference type="GO" id="GO:0016301">
    <property type="term" value="F:kinase activity"/>
    <property type="evidence" value="ECO:0007669"/>
    <property type="project" value="UniProtKB-KW"/>
</dbReference>
<dbReference type="NCBIfam" id="TIGR01064">
    <property type="entry name" value="pyruv_kin"/>
    <property type="match status" value="1"/>
</dbReference>
<dbReference type="InterPro" id="IPR015806">
    <property type="entry name" value="Pyrv_Knase_insert_dom_sf"/>
</dbReference>
<dbReference type="EC" id="2.7.1.40" evidence="3 12"/>
<dbReference type="PANTHER" id="PTHR11817">
    <property type="entry name" value="PYRUVATE KINASE"/>
    <property type="match status" value="1"/>
</dbReference>
<evidence type="ECO:0000256" key="3">
    <source>
        <dbReference type="ARBA" id="ARBA00012142"/>
    </source>
</evidence>
<dbReference type="InterPro" id="IPR011037">
    <property type="entry name" value="Pyrv_Knase-like_insert_dom_sf"/>
</dbReference>
<gene>
    <name evidence="16" type="primary">pyk</name>
    <name evidence="16" type="ORF">H5P28_18445</name>
</gene>
<dbReference type="InterPro" id="IPR036918">
    <property type="entry name" value="Pyrv_Knase_C_sf"/>
</dbReference>
<dbReference type="InterPro" id="IPR040442">
    <property type="entry name" value="Pyrv_kinase-like_dom_sf"/>
</dbReference>
<evidence type="ECO:0000256" key="1">
    <source>
        <dbReference type="ARBA" id="ARBA00004997"/>
    </source>
</evidence>
<dbReference type="Gene3D" id="2.40.33.10">
    <property type="entry name" value="PK beta-barrel domain-like"/>
    <property type="match status" value="1"/>
</dbReference>
<dbReference type="InterPro" id="IPR015813">
    <property type="entry name" value="Pyrv/PenolPyrv_kinase-like_dom"/>
</dbReference>
<reference evidence="16 17" key="1">
    <citation type="submission" date="2020-07" db="EMBL/GenBank/DDBJ databases">
        <authorList>
            <person name="Feng X."/>
        </authorList>
    </citation>
    <scope>NUCLEOTIDE SEQUENCE [LARGE SCALE GENOMIC DNA]</scope>
    <source>
        <strain evidence="16 17">JCM31066</strain>
    </source>
</reference>
<keyword evidence="8" id="KW-0067">ATP-binding</keyword>
<comment type="similarity">
    <text evidence="2 13">Belongs to the pyruvate kinase family.</text>
</comment>
<dbReference type="InterPro" id="IPR015795">
    <property type="entry name" value="Pyrv_Knase_C"/>
</dbReference>
<keyword evidence="17" id="KW-1185">Reference proteome</keyword>
<proteinExistence type="inferred from homology"/>
<evidence type="ECO:0000259" key="14">
    <source>
        <dbReference type="Pfam" id="PF00224"/>
    </source>
</evidence>
<dbReference type="Gene3D" id="3.20.20.60">
    <property type="entry name" value="Phosphoenolpyruvate-binding domains"/>
    <property type="match status" value="1"/>
</dbReference>
<keyword evidence="7 13" id="KW-0418">Kinase</keyword>